<sequence length="137" mass="15469">MRCPNCNHEVKEGMLFCQQCGTKIEAVWTPVEAVRTPKEAVATPQAINLQESIIPSEKMQKSPVKNAPVEGGTFGWAVLGFLLFPVGLILFFIWRREYPKRAKASGKGAFLGFVLLILLYIGNIAMQYFIYQSFFNY</sequence>
<dbReference type="Pfam" id="PF13240">
    <property type="entry name" value="Zn_Ribbon_1"/>
    <property type="match status" value="1"/>
</dbReference>
<protein>
    <recommendedName>
        <fullName evidence="2">Zinc-ribbon domain-containing protein</fullName>
    </recommendedName>
</protein>
<reference evidence="3 4" key="1">
    <citation type="submission" date="2011-08" db="EMBL/GenBank/DDBJ databases">
        <title>The Genome Sequence of Oribacterium sp. ACB7.</title>
        <authorList>
            <consortium name="The Broad Institute Genome Sequencing Platform"/>
            <person name="Earl A."/>
            <person name="Ward D."/>
            <person name="Feldgarden M."/>
            <person name="Gevers D."/>
            <person name="Sizova M."/>
            <person name="Hazen A."/>
            <person name="Epstein S."/>
            <person name="Young S.K."/>
            <person name="Zeng Q."/>
            <person name="Gargeya S."/>
            <person name="Fitzgerald M."/>
            <person name="Haas B."/>
            <person name="Abouelleil A."/>
            <person name="Alvarado L."/>
            <person name="Arachchi H.M."/>
            <person name="Berlin A."/>
            <person name="Brown A."/>
            <person name="Chapman S.B."/>
            <person name="Chen Z."/>
            <person name="Dunbar C."/>
            <person name="Freedman E."/>
            <person name="Gearin G."/>
            <person name="Gellesch M."/>
            <person name="Goldberg J."/>
            <person name="Griggs A."/>
            <person name="Gujja S."/>
            <person name="Heiman D."/>
            <person name="Howarth C."/>
            <person name="Larson L."/>
            <person name="Lui A."/>
            <person name="MacDonald P.J.P."/>
            <person name="Montmayeur A."/>
            <person name="Murphy C."/>
            <person name="Neiman D."/>
            <person name="Pearson M."/>
            <person name="Priest M."/>
            <person name="Roberts A."/>
            <person name="Saif S."/>
            <person name="Shea T."/>
            <person name="Shenoy N."/>
            <person name="Sisk P."/>
            <person name="Stolte C."/>
            <person name="Sykes S."/>
            <person name="Wortman J."/>
            <person name="Nusbaum C."/>
            <person name="Birren B."/>
        </authorList>
    </citation>
    <scope>NUCLEOTIDE SEQUENCE [LARGE SCALE GENOMIC DNA]</scope>
    <source>
        <strain evidence="3 4">ACB7</strain>
    </source>
</reference>
<dbReference type="HOGENOM" id="CLU_1863160_0_0_9"/>
<dbReference type="Proteomes" id="UP000003527">
    <property type="component" value="Unassembled WGS sequence"/>
</dbReference>
<gene>
    <name evidence="3" type="ORF">HMPREF9624_02178</name>
</gene>
<keyword evidence="1" id="KW-1133">Transmembrane helix</keyword>
<name>G9WSW2_9FIRM</name>
<comment type="caution">
    <text evidence="3">The sequence shown here is derived from an EMBL/GenBank/DDBJ whole genome shotgun (WGS) entry which is preliminary data.</text>
</comment>
<keyword evidence="4" id="KW-1185">Reference proteome</keyword>
<evidence type="ECO:0000256" key="1">
    <source>
        <dbReference type="SAM" id="Phobius"/>
    </source>
</evidence>
<evidence type="ECO:0000313" key="3">
    <source>
        <dbReference type="EMBL" id="EHL13332.1"/>
    </source>
</evidence>
<dbReference type="AlphaFoldDB" id="G9WSW2"/>
<dbReference type="PATRIC" id="fig|796944.3.peg.701"/>
<dbReference type="RefSeq" id="WP_009537824.1">
    <property type="nucleotide sequence ID" value="NZ_JH414507.1"/>
</dbReference>
<dbReference type="InterPro" id="IPR026870">
    <property type="entry name" value="Zinc_ribbon_dom"/>
</dbReference>
<accession>G9WSW2</accession>
<feature type="domain" description="Zinc-ribbon" evidence="2">
    <location>
        <begin position="3"/>
        <end position="24"/>
    </location>
</feature>
<keyword evidence="1" id="KW-0472">Membrane</keyword>
<feature type="transmembrane region" description="Helical" evidence="1">
    <location>
        <begin position="74"/>
        <end position="94"/>
    </location>
</feature>
<organism evidence="3 4">
    <name type="scientific">Oribacterium asaccharolyticum ACB7</name>
    <dbReference type="NCBI Taxonomy" id="796944"/>
    <lineage>
        <taxon>Bacteria</taxon>
        <taxon>Bacillati</taxon>
        <taxon>Bacillota</taxon>
        <taxon>Clostridia</taxon>
        <taxon>Lachnospirales</taxon>
        <taxon>Lachnospiraceae</taxon>
        <taxon>Oribacterium</taxon>
    </lineage>
</organism>
<evidence type="ECO:0000313" key="4">
    <source>
        <dbReference type="Proteomes" id="UP000003527"/>
    </source>
</evidence>
<keyword evidence="1" id="KW-0812">Transmembrane</keyword>
<proteinExistence type="predicted"/>
<feature type="transmembrane region" description="Helical" evidence="1">
    <location>
        <begin position="106"/>
        <end position="131"/>
    </location>
</feature>
<evidence type="ECO:0000259" key="2">
    <source>
        <dbReference type="Pfam" id="PF13240"/>
    </source>
</evidence>
<dbReference type="EMBL" id="AFZD01000007">
    <property type="protein sequence ID" value="EHL13332.1"/>
    <property type="molecule type" value="Genomic_DNA"/>
</dbReference>